<gene>
    <name evidence="2" type="ORF">D9V37_13535</name>
</gene>
<evidence type="ECO:0000313" key="3">
    <source>
        <dbReference type="Proteomes" id="UP000281708"/>
    </source>
</evidence>
<dbReference type="InterPro" id="IPR022742">
    <property type="entry name" value="Hydrolase_4"/>
</dbReference>
<dbReference type="PANTHER" id="PTHR11614">
    <property type="entry name" value="PHOSPHOLIPASE-RELATED"/>
    <property type="match status" value="1"/>
</dbReference>
<organism evidence="2 3">
    <name type="scientific">Nocardioides mangrovicus</name>
    <dbReference type="NCBI Taxonomy" id="2478913"/>
    <lineage>
        <taxon>Bacteria</taxon>
        <taxon>Bacillati</taxon>
        <taxon>Actinomycetota</taxon>
        <taxon>Actinomycetes</taxon>
        <taxon>Propionibacteriales</taxon>
        <taxon>Nocardioidaceae</taxon>
        <taxon>Nocardioides</taxon>
    </lineage>
</organism>
<dbReference type="Gene3D" id="3.40.50.1820">
    <property type="entry name" value="alpha/beta hydrolase"/>
    <property type="match status" value="1"/>
</dbReference>
<comment type="caution">
    <text evidence="2">The sequence shown here is derived from an EMBL/GenBank/DDBJ whole genome shotgun (WGS) entry which is preliminary data.</text>
</comment>
<dbReference type="InterPro" id="IPR051044">
    <property type="entry name" value="MAG_DAG_Lipase"/>
</dbReference>
<dbReference type="GO" id="GO:0016787">
    <property type="term" value="F:hydrolase activity"/>
    <property type="evidence" value="ECO:0007669"/>
    <property type="project" value="UniProtKB-KW"/>
</dbReference>
<protein>
    <submittedName>
        <fullName evidence="2">Alpha/beta hydrolase</fullName>
    </submittedName>
</protein>
<dbReference type="AlphaFoldDB" id="A0A3L8NZY6"/>
<dbReference type="SUPFAM" id="SSF53474">
    <property type="entry name" value="alpha/beta-Hydrolases"/>
    <property type="match status" value="1"/>
</dbReference>
<sequence>MEETTDVLGAPYVARTIPLAADEEGEVVATLVSRRAPGTAKGAVLHVHGFADYFFQTHLADWWVERGWDFHAVDLRKYGRSWLPHQTPTYVADLATYDEDLDAAYRLVAAEQERVVLTGHSTGGLVLSLWLDRVRPAGVVGLVLNSPWLEMNAGPLLRTVGTTVIDVVGARRPMRVVSREVTGDYARSLHRDHDGEWDFDLRWKPLASFEVRTGWLRAIRRAHARLHRGLDVGVPVLVQSSTRSTTEKAPMDVVSSTDVVLDVDQIRRWAPSLGRHVTIAQTEGAMHDVYLSRQPARDAAFDELGRWVGAYLG</sequence>
<dbReference type="RefSeq" id="WP_121806706.1">
    <property type="nucleotide sequence ID" value="NZ_RDBE01000008.1"/>
</dbReference>
<dbReference type="OrthoDB" id="9801217at2"/>
<evidence type="ECO:0000259" key="1">
    <source>
        <dbReference type="Pfam" id="PF12146"/>
    </source>
</evidence>
<name>A0A3L8NZY6_9ACTN</name>
<evidence type="ECO:0000313" key="2">
    <source>
        <dbReference type="EMBL" id="RLV48745.1"/>
    </source>
</evidence>
<feature type="domain" description="Serine aminopeptidase S33" evidence="1">
    <location>
        <begin position="39"/>
        <end position="242"/>
    </location>
</feature>
<keyword evidence="2" id="KW-0378">Hydrolase</keyword>
<accession>A0A3L8NZY6</accession>
<dbReference type="InterPro" id="IPR029058">
    <property type="entry name" value="AB_hydrolase_fold"/>
</dbReference>
<proteinExistence type="predicted"/>
<keyword evidence="3" id="KW-1185">Reference proteome</keyword>
<dbReference type="EMBL" id="RDBE01000008">
    <property type="protein sequence ID" value="RLV48745.1"/>
    <property type="molecule type" value="Genomic_DNA"/>
</dbReference>
<reference evidence="2 3" key="1">
    <citation type="submission" date="2018-10" db="EMBL/GenBank/DDBJ databases">
        <title>Marmoricola sp. 4Q3S-7 whole genome shotgun sequence.</title>
        <authorList>
            <person name="Li F."/>
        </authorList>
    </citation>
    <scope>NUCLEOTIDE SEQUENCE [LARGE SCALE GENOMIC DNA]</scope>
    <source>
        <strain evidence="2 3">4Q3S-7</strain>
    </source>
</reference>
<dbReference type="Pfam" id="PF12146">
    <property type="entry name" value="Hydrolase_4"/>
    <property type="match status" value="1"/>
</dbReference>
<dbReference type="Proteomes" id="UP000281708">
    <property type="component" value="Unassembled WGS sequence"/>
</dbReference>